<dbReference type="Proteomes" id="UP000184932">
    <property type="component" value="Unassembled WGS sequence"/>
</dbReference>
<dbReference type="Pfam" id="PF13454">
    <property type="entry name" value="NAD_binding_9"/>
    <property type="match status" value="1"/>
</dbReference>
<proteinExistence type="predicted"/>
<dbReference type="InterPro" id="IPR036188">
    <property type="entry name" value="FAD/NAD-bd_sf"/>
</dbReference>
<keyword evidence="3" id="KW-1185">Reference proteome</keyword>
<evidence type="ECO:0000313" key="3">
    <source>
        <dbReference type="Proteomes" id="UP000184932"/>
    </source>
</evidence>
<dbReference type="EMBL" id="FSRL01000001">
    <property type="protein sequence ID" value="SIN75809.1"/>
    <property type="molecule type" value="Genomic_DNA"/>
</dbReference>
<dbReference type="STRING" id="1217970.SAMN05444002_0145"/>
<dbReference type="InterPro" id="IPR038732">
    <property type="entry name" value="HpyO/CreE_NAD-binding"/>
</dbReference>
<dbReference type="InterPro" id="IPR052189">
    <property type="entry name" value="L-asp_N-monooxygenase_NS-form"/>
</dbReference>
<dbReference type="PANTHER" id="PTHR40254">
    <property type="entry name" value="BLR0577 PROTEIN"/>
    <property type="match status" value="1"/>
</dbReference>
<evidence type="ECO:0000259" key="1">
    <source>
        <dbReference type="Pfam" id="PF13454"/>
    </source>
</evidence>
<dbReference type="SUPFAM" id="SSF51905">
    <property type="entry name" value="FAD/NAD(P)-binding domain"/>
    <property type="match status" value="1"/>
</dbReference>
<dbReference type="RefSeq" id="WP_074254366.1">
    <property type="nucleotide sequence ID" value="NZ_FSRL01000001.1"/>
</dbReference>
<sequence length="532" mass="56571">MTGRNGKRRIAIIGMGPRGLGALEALAARVAPGSVSVEIFDPVRPYGAGPNFSPDESELCLLNLPVRAVQIDPGRVGRFADWLGVEDPESYPPRADLGRYFAARFEAVAESLAPLMHAARVENVSREADGWYLEADGRHGPFDEVLTTQGQPRCEPDAQLAEWQNHAKTQGLPLFAAYPGQALRAAAQGWQGKVVGVRGLGLSTLDVMRLLTLGLGGRFEDGAYVPSGREPARILPFSLDGHAPAPKPATSEVDAGFDPEEGETRAFIGALAEAVGMAANAALERICAALVAPGMRLAQAPRREVERWLAAEREAPGSQETRGPIEALAAHMDMARGAVPEVGYALGQVWRKWQNELRQGFNPARMAPETAAALVKFDDALKRFSYGPPLRSAEELLALIRADVVDLRAVDDPDIRLVDDGWVLDGDAATLRAEVMVDAVLPSPALAPVTDRALAGLREDGWLHEVAEGLGGETAADGLALTRDGRPAPGLAVLGRMAAGSVIAVDSIHDCFGAAADRWANGVADRSGRRTD</sequence>
<dbReference type="AlphaFoldDB" id="A0A1N6DYF0"/>
<feature type="domain" description="FAD-dependent urate hydroxylase HpyO/Asp monooxygenase CreE-like FAD/NAD(P)-binding" evidence="1">
    <location>
        <begin position="11"/>
        <end position="151"/>
    </location>
</feature>
<accession>A0A1N6DYF0</accession>
<name>A0A1N6DYF0_9RHOB</name>
<dbReference type="OrthoDB" id="6309046at2"/>
<reference evidence="3" key="1">
    <citation type="submission" date="2016-11" db="EMBL/GenBank/DDBJ databases">
        <authorList>
            <person name="Varghese N."/>
            <person name="Submissions S."/>
        </authorList>
    </citation>
    <scope>NUCLEOTIDE SEQUENCE [LARGE SCALE GENOMIC DNA]</scope>
    <source>
        <strain evidence="3">DSM 29440</strain>
    </source>
</reference>
<protein>
    <submittedName>
        <fullName evidence="2">Uncharacterized NAD(P)/FAD-binding protein YdhS</fullName>
    </submittedName>
</protein>
<organism evidence="2 3">
    <name type="scientific">Vannielia litorea</name>
    <dbReference type="NCBI Taxonomy" id="1217970"/>
    <lineage>
        <taxon>Bacteria</taxon>
        <taxon>Pseudomonadati</taxon>
        <taxon>Pseudomonadota</taxon>
        <taxon>Alphaproteobacteria</taxon>
        <taxon>Rhodobacterales</taxon>
        <taxon>Paracoccaceae</taxon>
        <taxon>Vannielia</taxon>
    </lineage>
</organism>
<evidence type="ECO:0000313" key="2">
    <source>
        <dbReference type="EMBL" id="SIN75809.1"/>
    </source>
</evidence>
<dbReference type="PANTHER" id="PTHR40254:SF1">
    <property type="entry name" value="BLR0577 PROTEIN"/>
    <property type="match status" value="1"/>
</dbReference>
<gene>
    <name evidence="2" type="ORF">SAMN05444002_0145</name>
</gene>